<keyword evidence="2" id="KW-1185">Reference proteome</keyword>
<reference evidence="1 2" key="1">
    <citation type="submission" date="2020-08" db="EMBL/GenBank/DDBJ databases">
        <title>Genomic Encyclopedia of Type Strains, Phase III (KMG-III): the genomes of soil and plant-associated and newly described type strains.</title>
        <authorList>
            <person name="Whitman W."/>
        </authorList>
    </citation>
    <scope>NUCLEOTIDE SEQUENCE [LARGE SCALE GENOMIC DNA]</scope>
    <source>
        <strain evidence="1 2">CECT 3226</strain>
    </source>
</reference>
<organism evidence="1 2">
    <name type="scientific">Streptomyces griseoloalbus</name>
    <dbReference type="NCBI Taxonomy" id="67303"/>
    <lineage>
        <taxon>Bacteria</taxon>
        <taxon>Bacillati</taxon>
        <taxon>Actinomycetota</taxon>
        <taxon>Actinomycetes</taxon>
        <taxon>Kitasatosporales</taxon>
        <taxon>Streptomycetaceae</taxon>
        <taxon>Streptomyces</taxon>
    </lineage>
</organism>
<dbReference type="EMBL" id="JACHJE010000003">
    <property type="protein sequence ID" value="MBB5124559.1"/>
    <property type="molecule type" value="Genomic_DNA"/>
</dbReference>
<dbReference type="Proteomes" id="UP000568022">
    <property type="component" value="Unassembled WGS sequence"/>
</dbReference>
<accession>A0A7W8BN64</accession>
<dbReference type="AlphaFoldDB" id="A0A7W8BN64"/>
<name>A0A7W8BN64_9ACTN</name>
<evidence type="ECO:0000313" key="2">
    <source>
        <dbReference type="Proteomes" id="UP000568022"/>
    </source>
</evidence>
<sequence length="174" mass="19644">MDGPLNPWAAKPYRRPEGYGTHRLMTPRWQAAERRRLDEWGLPHKAVKPLRVWLNPAHGPALAGLPFDLVWATTWEEEANAFLAPLLGLPSMPFIAWPDPRPEPGGGVFWKTPEIVAWAQDRPFAWIDDDITEADRAWVQAHHRGPALLHYVDPKAGLTAHDFARLADWAGLMG</sequence>
<proteinExistence type="predicted"/>
<evidence type="ECO:0000313" key="1">
    <source>
        <dbReference type="EMBL" id="MBB5124559.1"/>
    </source>
</evidence>
<gene>
    <name evidence="1" type="ORF">FHS32_001291</name>
</gene>
<evidence type="ECO:0008006" key="3">
    <source>
        <dbReference type="Google" id="ProtNLM"/>
    </source>
</evidence>
<comment type="caution">
    <text evidence="1">The sequence shown here is derived from an EMBL/GenBank/DDBJ whole genome shotgun (WGS) entry which is preliminary data.</text>
</comment>
<protein>
    <recommendedName>
        <fullName evidence="3">Secreted protein</fullName>
    </recommendedName>
</protein>